<reference evidence="2" key="1">
    <citation type="submission" date="2015-12" db="EMBL/GenBank/DDBJ databases">
        <title>De novo transcriptome assembly of four potential Pierce s Disease insect vectors from Arizona vineyards.</title>
        <authorList>
            <person name="Tassone E.E."/>
        </authorList>
    </citation>
    <scope>NUCLEOTIDE SEQUENCE</scope>
</reference>
<feature type="chain" id="PRO_5008580589" description="Spaetzle domain-containing protein" evidence="1">
    <location>
        <begin position="18"/>
        <end position="190"/>
    </location>
</feature>
<organism evidence="2">
    <name type="scientific">Clastoptera arizonana</name>
    <name type="common">Arizona spittle bug</name>
    <dbReference type="NCBI Taxonomy" id="38151"/>
    <lineage>
        <taxon>Eukaryota</taxon>
        <taxon>Metazoa</taxon>
        <taxon>Ecdysozoa</taxon>
        <taxon>Arthropoda</taxon>
        <taxon>Hexapoda</taxon>
        <taxon>Insecta</taxon>
        <taxon>Pterygota</taxon>
        <taxon>Neoptera</taxon>
        <taxon>Paraneoptera</taxon>
        <taxon>Hemiptera</taxon>
        <taxon>Auchenorrhyncha</taxon>
        <taxon>Cercopoidea</taxon>
        <taxon>Clastopteridae</taxon>
        <taxon>Clastoptera</taxon>
    </lineage>
</organism>
<sequence length="190" mass="22198">MFLWKLVLLYISTVSTASIYFNYVENIANVFENTTQLINKKIKDALKLSIESHPLASEHYSDEYEPVDQDTLQYNVISIENNAESYLNEQDCHQEKMFEKVLGKLYGTEKLISSKAENSTTIPEIGKRKVVKKIMNNCTKMVEPPYYNRTEILSEQRSREFINISFFINDYDDDDSPKQIDIFLEKPNEP</sequence>
<evidence type="ECO:0000313" key="2">
    <source>
        <dbReference type="EMBL" id="JAS16011.1"/>
    </source>
</evidence>
<keyword evidence="1" id="KW-0732">Signal</keyword>
<feature type="signal peptide" evidence="1">
    <location>
        <begin position="1"/>
        <end position="17"/>
    </location>
</feature>
<gene>
    <name evidence="2" type="ORF">g.1574</name>
</gene>
<proteinExistence type="predicted"/>
<protein>
    <recommendedName>
        <fullName evidence="3">Spaetzle domain-containing protein</fullName>
    </recommendedName>
</protein>
<name>A0A1B6CRI7_9HEMI</name>
<evidence type="ECO:0000256" key="1">
    <source>
        <dbReference type="SAM" id="SignalP"/>
    </source>
</evidence>
<accession>A0A1B6CRI7</accession>
<evidence type="ECO:0008006" key="3">
    <source>
        <dbReference type="Google" id="ProtNLM"/>
    </source>
</evidence>
<dbReference type="EMBL" id="GEDC01021287">
    <property type="protein sequence ID" value="JAS16011.1"/>
    <property type="molecule type" value="Transcribed_RNA"/>
</dbReference>
<dbReference type="AlphaFoldDB" id="A0A1B6CRI7"/>